<name>A0A074ZXT5_OPIVI</name>
<dbReference type="Pfam" id="PF16020">
    <property type="entry name" value="Deltameth_res"/>
    <property type="match status" value="1"/>
</dbReference>
<feature type="domain" description="Deltamethrin resistance protein prag01" evidence="2">
    <location>
        <begin position="86"/>
        <end position="112"/>
    </location>
</feature>
<dbReference type="AlphaFoldDB" id="A0A074ZXT5"/>
<dbReference type="KEGG" id="ovi:T265_02815"/>
<keyword evidence="1" id="KW-0472">Membrane</keyword>
<dbReference type="EMBL" id="KL596655">
    <property type="protein sequence ID" value="KER30772.1"/>
    <property type="molecule type" value="Genomic_DNA"/>
</dbReference>
<evidence type="ECO:0000256" key="1">
    <source>
        <dbReference type="SAM" id="Phobius"/>
    </source>
</evidence>
<gene>
    <name evidence="3" type="ORF">T265_02815</name>
</gene>
<keyword evidence="1" id="KW-1133">Transmembrane helix</keyword>
<dbReference type="RefSeq" id="XP_009165423.1">
    <property type="nucleotide sequence ID" value="XM_009167159.1"/>
</dbReference>
<evidence type="ECO:0000259" key="2">
    <source>
        <dbReference type="Pfam" id="PF16020"/>
    </source>
</evidence>
<keyword evidence="1" id="KW-0812">Transmembrane</keyword>
<keyword evidence="4" id="KW-1185">Reference proteome</keyword>
<organism evidence="3 4">
    <name type="scientific">Opisthorchis viverrini</name>
    <name type="common">Southeast Asian liver fluke</name>
    <dbReference type="NCBI Taxonomy" id="6198"/>
    <lineage>
        <taxon>Eukaryota</taxon>
        <taxon>Metazoa</taxon>
        <taxon>Spiralia</taxon>
        <taxon>Lophotrochozoa</taxon>
        <taxon>Platyhelminthes</taxon>
        <taxon>Trematoda</taxon>
        <taxon>Digenea</taxon>
        <taxon>Opisthorchiida</taxon>
        <taxon>Opisthorchiata</taxon>
        <taxon>Opisthorchiidae</taxon>
        <taxon>Opisthorchis</taxon>
    </lineage>
</organism>
<accession>A0A074ZXT5</accession>
<dbReference type="OrthoDB" id="6219829at2759"/>
<dbReference type="CTD" id="20317003"/>
<dbReference type="InterPro" id="IPR031973">
    <property type="entry name" value="Deltameth_res_prag01"/>
</dbReference>
<protein>
    <recommendedName>
        <fullName evidence="2">Deltamethrin resistance protein prag01 domain-containing protein</fullName>
    </recommendedName>
</protein>
<dbReference type="GeneID" id="20317003"/>
<evidence type="ECO:0000313" key="3">
    <source>
        <dbReference type="EMBL" id="KER30772.1"/>
    </source>
</evidence>
<sequence length="286" mass="31904">MPEYMSKNPAINVSKILSSDTASHLLYCSRNKGPGELLKPNFQGDQSPIALHCSGIDATLPVVLGVANVRHHGGHVPMRFPNGTYDEIPIPSGDWAKTYKERNTFYNQFMVGWTLCTLVLAVIAYRVADVHKYSLSPSENTEEGLKFMKPDKEALKLNSRIDTQDRGFCPSFPFRFCSCRSVAVVHLKGTSEKRKERGQPSEEGHSTQLLPELRKKICLMNVYTQLENLTMSHRMFAGSTVASEVMVLQGKEHRETRFIVHGFKAGNHSRSGSLDTVGEGDVFRAS</sequence>
<reference evidence="3 4" key="1">
    <citation type="submission" date="2013-11" db="EMBL/GenBank/DDBJ databases">
        <title>Opisthorchis viverrini - life in the bile duct.</title>
        <authorList>
            <person name="Young N.D."/>
            <person name="Nagarajan N."/>
            <person name="Lin S.J."/>
            <person name="Korhonen P.K."/>
            <person name="Jex A.R."/>
            <person name="Hall R.S."/>
            <person name="Safavi-Hemami H."/>
            <person name="Kaewkong W."/>
            <person name="Bertrand D."/>
            <person name="Gao S."/>
            <person name="Seet Q."/>
            <person name="Wongkham S."/>
            <person name="Teh B.T."/>
            <person name="Wongkham C."/>
            <person name="Intapan P.M."/>
            <person name="Maleewong W."/>
            <person name="Yang X."/>
            <person name="Hu M."/>
            <person name="Wang Z."/>
            <person name="Hofmann A."/>
            <person name="Sternberg P.W."/>
            <person name="Tan P."/>
            <person name="Wang J."/>
            <person name="Gasser R.B."/>
        </authorList>
    </citation>
    <scope>NUCLEOTIDE SEQUENCE [LARGE SCALE GENOMIC DNA]</scope>
</reference>
<proteinExistence type="predicted"/>
<feature type="transmembrane region" description="Helical" evidence="1">
    <location>
        <begin position="109"/>
        <end position="128"/>
    </location>
</feature>
<dbReference type="Proteomes" id="UP000054324">
    <property type="component" value="Unassembled WGS sequence"/>
</dbReference>
<evidence type="ECO:0000313" key="4">
    <source>
        <dbReference type="Proteomes" id="UP000054324"/>
    </source>
</evidence>